<accession>A0A9W9WK69</accession>
<comment type="caution">
    <text evidence="2">The sequence shown here is derived from an EMBL/GenBank/DDBJ whole genome shotgun (WGS) entry which is preliminary data.</text>
</comment>
<dbReference type="Proteomes" id="UP001148312">
    <property type="component" value="Unassembled WGS sequence"/>
</dbReference>
<dbReference type="EMBL" id="JAPWDQ010000019">
    <property type="protein sequence ID" value="KAJ5466564.1"/>
    <property type="molecule type" value="Genomic_DNA"/>
</dbReference>
<reference evidence="2" key="2">
    <citation type="journal article" date="2023" name="IMA Fungus">
        <title>Comparative genomic study of the Penicillium genus elucidates a diverse pangenome and 15 lateral gene transfer events.</title>
        <authorList>
            <person name="Petersen C."/>
            <person name="Sorensen T."/>
            <person name="Nielsen M.R."/>
            <person name="Sondergaard T.E."/>
            <person name="Sorensen J.L."/>
            <person name="Fitzpatrick D.A."/>
            <person name="Frisvad J.C."/>
            <person name="Nielsen K.L."/>
        </authorList>
    </citation>
    <scope>NUCLEOTIDE SEQUENCE</scope>
    <source>
        <strain evidence="2">IBT 30728</strain>
    </source>
</reference>
<reference evidence="2" key="1">
    <citation type="submission" date="2022-12" db="EMBL/GenBank/DDBJ databases">
        <authorList>
            <person name="Petersen C."/>
        </authorList>
    </citation>
    <scope>NUCLEOTIDE SEQUENCE</scope>
    <source>
        <strain evidence="2">IBT 30728</strain>
    </source>
</reference>
<feature type="region of interest" description="Disordered" evidence="1">
    <location>
        <begin position="136"/>
        <end position="157"/>
    </location>
</feature>
<name>A0A9W9WK69_9EURO</name>
<evidence type="ECO:0000313" key="2">
    <source>
        <dbReference type="EMBL" id="KAJ5466564.1"/>
    </source>
</evidence>
<organism evidence="2 3">
    <name type="scientific">Penicillium diatomitis</name>
    <dbReference type="NCBI Taxonomy" id="2819901"/>
    <lineage>
        <taxon>Eukaryota</taxon>
        <taxon>Fungi</taxon>
        <taxon>Dikarya</taxon>
        <taxon>Ascomycota</taxon>
        <taxon>Pezizomycotina</taxon>
        <taxon>Eurotiomycetes</taxon>
        <taxon>Eurotiomycetidae</taxon>
        <taxon>Eurotiales</taxon>
        <taxon>Aspergillaceae</taxon>
        <taxon>Penicillium</taxon>
    </lineage>
</organism>
<gene>
    <name evidence="2" type="ORF">N7539_009520</name>
</gene>
<dbReference type="RefSeq" id="XP_056785610.1">
    <property type="nucleotide sequence ID" value="XM_056939115.1"/>
</dbReference>
<keyword evidence="3" id="KW-1185">Reference proteome</keyword>
<evidence type="ECO:0000256" key="1">
    <source>
        <dbReference type="SAM" id="MobiDB-lite"/>
    </source>
</evidence>
<proteinExistence type="predicted"/>
<dbReference type="AlphaFoldDB" id="A0A9W9WK69"/>
<evidence type="ECO:0008006" key="4">
    <source>
        <dbReference type="Google" id="ProtNLM"/>
    </source>
</evidence>
<dbReference type="GeneID" id="81629365"/>
<sequence length="326" mass="37381">MDTVHVFSEFEDPERQDLIGRLLELDDTLSSVARTSLFALWFSDMSVLRRAVEPDAEEFRWALRLAMDITSDHAGIWAGNKISAKNEPRDNIRLENGKLRRLHPEDAAYSTQAIEGPVMLGACIQRSERVRSRLLVPSTLSARPQPPARPQTPRRSNDIKNLVLTRDRERYVLTKLVQPTLDVSHIIPFKLNGVIYRNDPLWRWLRVFWGEERTRLWQQELFQSERDTLKTDPREGEGVTDIGLFHYPSGTRIGSGFVFELSTPNAETIPLPSFSLLELRWYLSRIMAMQGAAEEEDDNVQSDPETPQVHSQSEIAAVWSEDEDDG</sequence>
<feature type="region of interest" description="Disordered" evidence="1">
    <location>
        <begin position="292"/>
        <end position="326"/>
    </location>
</feature>
<feature type="compositionally biased region" description="Polar residues" evidence="1">
    <location>
        <begin position="301"/>
        <end position="314"/>
    </location>
</feature>
<protein>
    <recommendedName>
        <fullName evidence="4">HNH nuclease domain-containing protein</fullName>
    </recommendedName>
</protein>
<evidence type="ECO:0000313" key="3">
    <source>
        <dbReference type="Proteomes" id="UP001148312"/>
    </source>
</evidence>